<dbReference type="OrthoDB" id="568204at2759"/>
<dbReference type="PROSITE" id="PS51186">
    <property type="entry name" value="GNAT"/>
    <property type="match status" value="1"/>
</dbReference>
<keyword evidence="1" id="KW-0808">Transferase</keyword>
<dbReference type="AlphaFoldDB" id="K8FI77"/>
<dbReference type="CDD" id="cd04301">
    <property type="entry name" value="NAT_SF"/>
    <property type="match status" value="1"/>
</dbReference>
<dbReference type="EMBL" id="FO082270">
    <property type="protein sequence ID" value="CCO66519.1"/>
    <property type="molecule type" value="Genomic_DNA"/>
</dbReference>
<dbReference type="RefSeq" id="XP_007510959.1">
    <property type="nucleotide sequence ID" value="XM_007510897.1"/>
</dbReference>
<dbReference type="GeneID" id="19013684"/>
<evidence type="ECO:0000256" key="3">
    <source>
        <dbReference type="SAM" id="MobiDB-lite"/>
    </source>
</evidence>
<protein>
    <recommendedName>
        <fullName evidence="4">N-acetyltransferase domain-containing protein</fullName>
    </recommendedName>
</protein>
<dbReference type="Gene3D" id="3.40.630.30">
    <property type="match status" value="1"/>
</dbReference>
<dbReference type="KEGG" id="bpg:Bathy09g01770"/>
<evidence type="ECO:0000256" key="2">
    <source>
        <dbReference type="ARBA" id="ARBA00023315"/>
    </source>
</evidence>
<dbReference type="Pfam" id="PF00583">
    <property type="entry name" value="Acetyltransf_1"/>
    <property type="match status" value="1"/>
</dbReference>
<dbReference type="SUPFAM" id="SSF55729">
    <property type="entry name" value="Acyl-CoA N-acyltransferases (Nat)"/>
    <property type="match status" value="1"/>
</dbReference>
<dbReference type="PANTHER" id="PTHR43420:SF52">
    <property type="entry name" value="N-ACETYLTRANSFERASE YODP"/>
    <property type="match status" value="1"/>
</dbReference>
<evidence type="ECO:0000259" key="4">
    <source>
        <dbReference type="PROSITE" id="PS51186"/>
    </source>
</evidence>
<dbReference type="eggNOG" id="ENOG502S8XJ">
    <property type="taxonomic scope" value="Eukaryota"/>
</dbReference>
<keyword evidence="6" id="KW-1185">Reference proteome</keyword>
<dbReference type="InterPro" id="IPR050680">
    <property type="entry name" value="YpeA/RimI_acetyltransf"/>
</dbReference>
<feature type="compositionally biased region" description="Basic residues" evidence="3">
    <location>
        <begin position="42"/>
        <end position="53"/>
    </location>
</feature>
<gene>
    <name evidence="5" type="ORF">Bathy09g01770</name>
</gene>
<dbReference type="InterPro" id="IPR016181">
    <property type="entry name" value="Acyl_CoA_acyltransferase"/>
</dbReference>
<dbReference type="InterPro" id="IPR000182">
    <property type="entry name" value="GNAT_dom"/>
</dbReference>
<name>K8FI77_9CHLO</name>
<evidence type="ECO:0000256" key="1">
    <source>
        <dbReference type="ARBA" id="ARBA00022679"/>
    </source>
</evidence>
<dbReference type="PANTHER" id="PTHR43420">
    <property type="entry name" value="ACETYLTRANSFERASE"/>
    <property type="match status" value="1"/>
</dbReference>
<reference evidence="5 6" key="1">
    <citation type="submission" date="2011-10" db="EMBL/GenBank/DDBJ databases">
        <authorList>
            <person name="Genoscope - CEA"/>
        </authorList>
    </citation>
    <scope>NUCLEOTIDE SEQUENCE [LARGE SCALE GENOMIC DNA]</scope>
    <source>
        <strain evidence="5 6">RCC 1105</strain>
    </source>
</reference>
<accession>K8FI77</accession>
<organism evidence="5 6">
    <name type="scientific">Bathycoccus prasinos</name>
    <dbReference type="NCBI Taxonomy" id="41875"/>
    <lineage>
        <taxon>Eukaryota</taxon>
        <taxon>Viridiplantae</taxon>
        <taxon>Chlorophyta</taxon>
        <taxon>Mamiellophyceae</taxon>
        <taxon>Mamiellales</taxon>
        <taxon>Bathycoccaceae</taxon>
        <taxon>Bathycoccus</taxon>
    </lineage>
</organism>
<proteinExistence type="predicted"/>
<keyword evidence="2" id="KW-0012">Acyltransferase</keyword>
<feature type="region of interest" description="Disordered" evidence="3">
    <location>
        <begin position="1"/>
        <end position="53"/>
    </location>
</feature>
<sequence>MLAQSRFFCAPSTSSSSSSHRTQHTLSSRGGRRSGLRDEQKRHPKVHQRKKKCTHAALANADIERARGGDFREAAECFVDAFFVDGKSNPDDREIGSLERAQASDLSKRYSNAKKGAMFIVRDDETCDLMACAGVEYRRYLGDYDYENVPEDVDRFALGSSITVPIIANLATSRKARGKGYAKALVRECEKEAKNNGFEECALIVESTNSKARSLYKKMGYRVAKTLKDQNALKMQSDGKARVVKVTTLLMRKSLLNQRQSIDLESLVVPIGAVVALYALSANDDLRDAIFGFLGTS</sequence>
<evidence type="ECO:0000313" key="5">
    <source>
        <dbReference type="EMBL" id="CCO66519.1"/>
    </source>
</evidence>
<feature type="compositionally biased region" description="Low complexity" evidence="3">
    <location>
        <begin position="12"/>
        <end position="29"/>
    </location>
</feature>
<evidence type="ECO:0000313" key="6">
    <source>
        <dbReference type="Proteomes" id="UP000198341"/>
    </source>
</evidence>
<dbReference type="Proteomes" id="UP000198341">
    <property type="component" value="Chromosome 9"/>
</dbReference>
<feature type="domain" description="N-acetyltransferase" evidence="4">
    <location>
        <begin position="69"/>
        <end position="240"/>
    </location>
</feature>
<dbReference type="GO" id="GO:0016747">
    <property type="term" value="F:acyltransferase activity, transferring groups other than amino-acyl groups"/>
    <property type="evidence" value="ECO:0007669"/>
    <property type="project" value="InterPro"/>
</dbReference>